<dbReference type="STRING" id="56857.A0A200RA71"/>
<evidence type="ECO:0000256" key="7">
    <source>
        <dbReference type="SAM" id="MobiDB-lite"/>
    </source>
</evidence>
<feature type="domain" description="Plant heme peroxidase family profile" evidence="9">
    <location>
        <begin position="29"/>
        <end position="295"/>
    </location>
</feature>
<dbReference type="PRINTS" id="PR00459">
    <property type="entry name" value="ASPEROXIDASE"/>
</dbReference>
<feature type="region of interest" description="Disordered" evidence="7">
    <location>
        <begin position="125"/>
        <end position="144"/>
    </location>
</feature>
<dbReference type="InterPro" id="IPR010255">
    <property type="entry name" value="Haem_peroxidase_sf"/>
</dbReference>
<evidence type="ECO:0000256" key="1">
    <source>
        <dbReference type="ARBA" id="ARBA00022559"/>
    </source>
</evidence>
<proteinExistence type="inferred from homology"/>
<dbReference type="GO" id="GO:0046872">
    <property type="term" value="F:metal ion binding"/>
    <property type="evidence" value="ECO:0007669"/>
    <property type="project" value="UniProtKB-KW"/>
</dbReference>
<comment type="similarity">
    <text evidence="6">Belongs to the peroxidase family.</text>
</comment>
<organism evidence="10 11">
    <name type="scientific">Macleaya cordata</name>
    <name type="common">Five-seeded plume-poppy</name>
    <name type="synonym">Bocconia cordata</name>
    <dbReference type="NCBI Taxonomy" id="56857"/>
    <lineage>
        <taxon>Eukaryota</taxon>
        <taxon>Viridiplantae</taxon>
        <taxon>Streptophyta</taxon>
        <taxon>Embryophyta</taxon>
        <taxon>Tracheophyta</taxon>
        <taxon>Spermatophyta</taxon>
        <taxon>Magnoliopsida</taxon>
        <taxon>Ranunculales</taxon>
        <taxon>Papaveraceae</taxon>
        <taxon>Papaveroideae</taxon>
        <taxon>Macleaya</taxon>
    </lineage>
</organism>
<evidence type="ECO:0000313" key="10">
    <source>
        <dbReference type="EMBL" id="OVA19605.1"/>
    </source>
</evidence>
<keyword evidence="8" id="KW-0472">Membrane</keyword>
<dbReference type="PANTHER" id="PTHR31356">
    <property type="entry name" value="THYLAKOID LUMENAL 29 KDA PROTEIN, CHLOROPLASTIC-RELATED"/>
    <property type="match status" value="1"/>
</dbReference>
<dbReference type="PROSITE" id="PS50873">
    <property type="entry name" value="PEROXIDASE_4"/>
    <property type="match status" value="1"/>
</dbReference>
<keyword evidence="3" id="KW-0479">Metal-binding</keyword>
<dbReference type="GO" id="GO:0020037">
    <property type="term" value="F:heme binding"/>
    <property type="evidence" value="ECO:0007669"/>
    <property type="project" value="InterPro"/>
</dbReference>
<dbReference type="AlphaFoldDB" id="A0A200RA71"/>
<evidence type="ECO:0000256" key="4">
    <source>
        <dbReference type="ARBA" id="ARBA00023002"/>
    </source>
</evidence>
<accession>A0A200RA71</accession>
<reference evidence="10 11" key="1">
    <citation type="journal article" date="2017" name="Mol. Plant">
        <title>The Genome of Medicinal Plant Macleaya cordata Provides New Insights into Benzylisoquinoline Alkaloids Metabolism.</title>
        <authorList>
            <person name="Liu X."/>
            <person name="Liu Y."/>
            <person name="Huang P."/>
            <person name="Ma Y."/>
            <person name="Qing Z."/>
            <person name="Tang Q."/>
            <person name="Cao H."/>
            <person name="Cheng P."/>
            <person name="Zheng Y."/>
            <person name="Yuan Z."/>
            <person name="Zhou Y."/>
            <person name="Liu J."/>
            <person name="Tang Z."/>
            <person name="Zhuo Y."/>
            <person name="Zhang Y."/>
            <person name="Yu L."/>
            <person name="Huang J."/>
            <person name="Yang P."/>
            <person name="Peng Q."/>
            <person name="Zhang J."/>
            <person name="Jiang W."/>
            <person name="Zhang Z."/>
            <person name="Lin K."/>
            <person name="Ro D.K."/>
            <person name="Chen X."/>
            <person name="Xiong X."/>
            <person name="Shang Y."/>
            <person name="Huang S."/>
            <person name="Zeng J."/>
        </authorList>
    </citation>
    <scope>NUCLEOTIDE SEQUENCE [LARGE SCALE GENOMIC DNA]</scope>
    <source>
        <strain evidence="11">cv. BLH2017</strain>
        <tissue evidence="10">Root</tissue>
    </source>
</reference>
<dbReference type="GO" id="GO:0004601">
    <property type="term" value="F:peroxidase activity"/>
    <property type="evidence" value="ECO:0007669"/>
    <property type="project" value="UniProtKB-KW"/>
</dbReference>
<dbReference type="OrthoDB" id="2859658at2759"/>
<name>A0A200RA71_MACCD</name>
<keyword evidence="4" id="KW-0560">Oxidoreductase</keyword>
<feature type="transmembrane region" description="Helical" evidence="8">
    <location>
        <begin position="273"/>
        <end position="294"/>
    </location>
</feature>
<dbReference type="Gene3D" id="1.10.520.10">
    <property type="match status" value="1"/>
</dbReference>
<dbReference type="Proteomes" id="UP000195402">
    <property type="component" value="Unassembled WGS sequence"/>
</dbReference>
<dbReference type="InParanoid" id="A0A200RA71"/>
<dbReference type="GO" id="GO:0000302">
    <property type="term" value="P:response to reactive oxygen species"/>
    <property type="evidence" value="ECO:0007669"/>
    <property type="project" value="TreeGrafter"/>
</dbReference>
<dbReference type="Pfam" id="PF00141">
    <property type="entry name" value="peroxidase"/>
    <property type="match status" value="1"/>
</dbReference>
<keyword evidence="11" id="KW-1185">Reference proteome</keyword>
<evidence type="ECO:0000256" key="2">
    <source>
        <dbReference type="ARBA" id="ARBA00022617"/>
    </source>
</evidence>
<protein>
    <submittedName>
        <fullName evidence="10">Heme peroxidase</fullName>
    </submittedName>
</protein>
<dbReference type="InterPro" id="IPR002016">
    <property type="entry name" value="Haem_peroxidase"/>
</dbReference>
<dbReference type="InterPro" id="IPR002207">
    <property type="entry name" value="Peroxidase_I"/>
</dbReference>
<keyword evidence="8" id="KW-1133">Transmembrane helix</keyword>
<dbReference type="PRINTS" id="PR00458">
    <property type="entry name" value="PEROXIDASE"/>
</dbReference>
<keyword evidence="1 10" id="KW-0575">Peroxidase</keyword>
<sequence>MASLRGAASVSQCDIQMLTKIFFMDFGLFTDCDSATKWVSVFFAFNLIFEWNDAGTYDVTTGKGGANGSIRHWDVLKVNAYSELGNALYICEEVKRKCPRLTYADIIQFGGVVAVEIAGGPSIDFDPGRKDSLPSPDEAEFPDAKPGVHHRLSRFYRMGLTDDKDVVALTGGLTLGRAYRASLEREDTRYVAPVKFDNSYFVDFLRGDALGYMMSAADRELLETAKFRRYFELYAEDKEAFFRDYAVAHKKFSELGFKPSLSDNKVVGKSSTVLTQSVVVLAVAAAVVVLCYFFKVHKRVE</sequence>
<dbReference type="EMBL" id="MVGT01000183">
    <property type="protein sequence ID" value="OVA19605.1"/>
    <property type="molecule type" value="Genomic_DNA"/>
</dbReference>
<dbReference type="PANTHER" id="PTHR31356:SF36">
    <property type="entry name" value="L-ASCORBATE PEROXIDASE 3"/>
    <property type="match status" value="1"/>
</dbReference>
<keyword evidence="5" id="KW-0408">Iron</keyword>
<dbReference type="GO" id="GO:0042744">
    <property type="term" value="P:hydrogen peroxide catabolic process"/>
    <property type="evidence" value="ECO:0007669"/>
    <property type="project" value="TreeGrafter"/>
</dbReference>
<evidence type="ECO:0000256" key="3">
    <source>
        <dbReference type="ARBA" id="ARBA00022723"/>
    </source>
</evidence>
<dbReference type="SUPFAM" id="SSF48113">
    <property type="entry name" value="Heme-dependent peroxidases"/>
    <property type="match status" value="1"/>
</dbReference>
<dbReference type="Gene3D" id="1.10.420.10">
    <property type="entry name" value="Peroxidase, domain 2"/>
    <property type="match status" value="1"/>
</dbReference>
<gene>
    <name evidence="10" type="ORF">BVC80_9053g19</name>
</gene>
<dbReference type="GO" id="GO:0009507">
    <property type="term" value="C:chloroplast"/>
    <property type="evidence" value="ECO:0007669"/>
    <property type="project" value="TreeGrafter"/>
</dbReference>
<evidence type="ECO:0000256" key="8">
    <source>
        <dbReference type="SAM" id="Phobius"/>
    </source>
</evidence>
<evidence type="ECO:0000256" key="6">
    <source>
        <dbReference type="RuleBase" id="RU004241"/>
    </source>
</evidence>
<keyword evidence="8" id="KW-0812">Transmembrane</keyword>
<evidence type="ECO:0000259" key="9">
    <source>
        <dbReference type="PROSITE" id="PS50873"/>
    </source>
</evidence>
<evidence type="ECO:0000256" key="5">
    <source>
        <dbReference type="ARBA" id="ARBA00023004"/>
    </source>
</evidence>
<evidence type="ECO:0000313" key="11">
    <source>
        <dbReference type="Proteomes" id="UP000195402"/>
    </source>
</evidence>
<dbReference type="InterPro" id="IPR044831">
    <property type="entry name" value="Ccp1-like"/>
</dbReference>
<keyword evidence="2" id="KW-0349">Heme</keyword>
<dbReference type="GO" id="GO:0034599">
    <property type="term" value="P:cellular response to oxidative stress"/>
    <property type="evidence" value="ECO:0007669"/>
    <property type="project" value="InterPro"/>
</dbReference>
<comment type="caution">
    <text evidence="10">The sequence shown here is derived from an EMBL/GenBank/DDBJ whole genome shotgun (WGS) entry which is preliminary data.</text>
</comment>